<reference evidence="2" key="4">
    <citation type="submission" date="2019-03" db="UniProtKB">
        <authorList>
            <consortium name="EnsemblPlants"/>
        </authorList>
    </citation>
    <scope>IDENTIFICATION</scope>
</reference>
<dbReference type="Proteomes" id="UP000015105">
    <property type="component" value="Chromosome 1D"/>
</dbReference>
<dbReference type="Gramene" id="AET1Gv20884300.3">
    <property type="protein sequence ID" value="AET1Gv20884300.3"/>
    <property type="gene ID" value="AET1Gv20884300"/>
</dbReference>
<name>A0A452ZR08_AEGTS</name>
<dbReference type="PANTHER" id="PTHR36793">
    <property type="entry name" value="RIBOSOMAL RNA SMALL SUBUNIT METHYLTRANSFERASE J"/>
    <property type="match status" value="1"/>
</dbReference>
<reference evidence="2" key="5">
    <citation type="journal article" date="2021" name="G3 (Bethesda)">
        <title>Aegilops tauschii genome assembly Aet v5.0 features greater sequence contiguity and improved annotation.</title>
        <authorList>
            <person name="Wang L."/>
            <person name="Zhu T."/>
            <person name="Rodriguez J.C."/>
            <person name="Deal K.R."/>
            <person name="Dubcovsky J."/>
            <person name="McGuire P.E."/>
            <person name="Lux T."/>
            <person name="Spannagl M."/>
            <person name="Mayer K.F.X."/>
            <person name="Baldrich P."/>
            <person name="Meyers B.C."/>
            <person name="Huo N."/>
            <person name="Gu Y.Q."/>
            <person name="Zhou H."/>
            <person name="Devos K.M."/>
            <person name="Bennetzen J.L."/>
            <person name="Unver T."/>
            <person name="Budak H."/>
            <person name="Gulick P.J."/>
            <person name="Galiba G."/>
            <person name="Kalapos B."/>
            <person name="Nelson D.R."/>
            <person name="Li P."/>
            <person name="You F.M."/>
            <person name="Luo M.C."/>
            <person name="Dvorak J."/>
        </authorList>
    </citation>
    <scope>NUCLEOTIDE SEQUENCE [LARGE SCALE GENOMIC DNA]</scope>
    <source>
        <strain evidence="2">cv. AL8/78</strain>
    </source>
</reference>
<sequence length="46" mass="5512">MDNVVRKYIRYTLNGKQFNPDVVVDLIRLRKASILEKLFKTNLLKF</sequence>
<evidence type="ECO:0000313" key="3">
    <source>
        <dbReference type="Proteomes" id="UP000015105"/>
    </source>
</evidence>
<feature type="domain" description="Armadillo-like repeats" evidence="1">
    <location>
        <begin position="2"/>
        <end position="37"/>
    </location>
</feature>
<accession>A0A452ZR08</accession>
<proteinExistence type="predicted"/>
<dbReference type="GO" id="GO:0009941">
    <property type="term" value="C:chloroplast envelope"/>
    <property type="evidence" value="ECO:0007669"/>
    <property type="project" value="TreeGrafter"/>
</dbReference>
<dbReference type="Pfam" id="PF22915">
    <property type="entry name" value="ARMH5"/>
    <property type="match status" value="1"/>
</dbReference>
<dbReference type="Gramene" id="AET1Gv20884300.4">
    <property type="protein sequence ID" value="AET1Gv20884300.4"/>
    <property type="gene ID" value="AET1Gv20884300"/>
</dbReference>
<evidence type="ECO:0000259" key="1">
    <source>
        <dbReference type="Pfam" id="PF22915"/>
    </source>
</evidence>
<reference evidence="3" key="1">
    <citation type="journal article" date="2014" name="Science">
        <title>Ancient hybridizations among the ancestral genomes of bread wheat.</title>
        <authorList>
            <consortium name="International Wheat Genome Sequencing Consortium,"/>
            <person name="Marcussen T."/>
            <person name="Sandve S.R."/>
            <person name="Heier L."/>
            <person name="Spannagl M."/>
            <person name="Pfeifer M."/>
            <person name="Jakobsen K.S."/>
            <person name="Wulff B.B."/>
            <person name="Steuernagel B."/>
            <person name="Mayer K.F."/>
            <person name="Olsen O.A."/>
        </authorList>
    </citation>
    <scope>NUCLEOTIDE SEQUENCE [LARGE SCALE GENOMIC DNA]</scope>
    <source>
        <strain evidence="3">cv. AL8/78</strain>
    </source>
</reference>
<dbReference type="PANTHER" id="PTHR36793:SF1">
    <property type="entry name" value="RIBOSOMAL RNA SMALL SUBUNIT METHYLTRANSFERASE J"/>
    <property type="match status" value="1"/>
</dbReference>
<dbReference type="InterPro" id="IPR055241">
    <property type="entry name" value="Armadillo_rpt_dom"/>
</dbReference>
<organism evidence="2 3">
    <name type="scientific">Aegilops tauschii subsp. strangulata</name>
    <name type="common">Goatgrass</name>
    <dbReference type="NCBI Taxonomy" id="200361"/>
    <lineage>
        <taxon>Eukaryota</taxon>
        <taxon>Viridiplantae</taxon>
        <taxon>Streptophyta</taxon>
        <taxon>Embryophyta</taxon>
        <taxon>Tracheophyta</taxon>
        <taxon>Spermatophyta</taxon>
        <taxon>Magnoliopsida</taxon>
        <taxon>Liliopsida</taxon>
        <taxon>Poales</taxon>
        <taxon>Poaceae</taxon>
        <taxon>BOP clade</taxon>
        <taxon>Pooideae</taxon>
        <taxon>Triticodae</taxon>
        <taxon>Triticeae</taxon>
        <taxon>Triticinae</taxon>
        <taxon>Aegilops</taxon>
    </lineage>
</organism>
<evidence type="ECO:0000313" key="2">
    <source>
        <dbReference type="EnsemblPlants" id="AET1Gv20884300.4"/>
    </source>
</evidence>
<keyword evidence="3" id="KW-1185">Reference proteome</keyword>
<reference evidence="3" key="2">
    <citation type="journal article" date="2017" name="Nat. Plants">
        <title>The Aegilops tauschii genome reveals multiple impacts of transposons.</title>
        <authorList>
            <person name="Zhao G."/>
            <person name="Zou C."/>
            <person name="Li K."/>
            <person name="Wang K."/>
            <person name="Li T."/>
            <person name="Gao L."/>
            <person name="Zhang X."/>
            <person name="Wang H."/>
            <person name="Yang Z."/>
            <person name="Liu X."/>
            <person name="Jiang W."/>
            <person name="Mao L."/>
            <person name="Kong X."/>
            <person name="Jiao Y."/>
            <person name="Jia J."/>
        </authorList>
    </citation>
    <scope>NUCLEOTIDE SEQUENCE [LARGE SCALE GENOMIC DNA]</scope>
    <source>
        <strain evidence="3">cv. AL8/78</strain>
    </source>
</reference>
<dbReference type="AlphaFoldDB" id="A0A452ZR08"/>
<protein>
    <recommendedName>
        <fullName evidence="1">Armadillo-like repeats domain-containing protein</fullName>
    </recommendedName>
</protein>
<dbReference type="EnsemblPlants" id="AET1Gv20884300.3">
    <property type="protein sequence ID" value="AET1Gv20884300.3"/>
    <property type="gene ID" value="AET1Gv20884300"/>
</dbReference>
<dbReference type="GO" id="GO:0009535">
    <property type="term" value="C:chloroplast thylakoid membrane"/>
    <property type="evidence" value="ECO:0007669"/>
    <property type="project" value="TreeGrafter"/>
</dbReference>
<dbReference type="EnsemblPlants" id="AET1Gv20884300.4">
    <property type="protein sequence ID" value="AET1Gv20884300.4"/>
    <property type="gene ID" value="AET1Gv20884300"/>
</dbReference>
<reference evidence="2" key="3">
    <citation type="journal article" date="2017" name="Nature">
        <title>Genome sequence of the progenitor of the wheat D genome Aegilops tauschii.</title>
        <authorList>
            <person name="Luo M.C."/>
            <person name="Gu Y.Q."/>
            <person name="Puiu D."/>
            <person name="Wang H."/>
            <person name="Twardziok S.O."/>
            <person name="Deal K.R."/>
            <person name="Huo N."/>
            <person name="Zhu T."/>
            <person name="Wang L."/>
            <person name="Wang Y."/>
            <person name="McGuire P.E."/>
            <person name="Liu S."/>
            <person name="Long H."/>
            <person name="Ramasamy R.K."/>
            <person name="Rodriguez J.C."/>
            <person name="Van S.L."/>
            <person name="Yuan L."/>
            <person name="Wang Z."/>
            <person name="Xia Z."/>
            <person name="Xiao L."/>
            <person name="Anderson O.D."/>
            <person name="Ouyang S."/>
            <person name="Liang Y."/>
            <person name="Zimin A.V."/>
            <person name="Pertea G."/>
            <person name="Qi P."/>
            <person name="Bennetzen J.L."/>
            <person name="Dai X."/>
            <person name="Dawson M.W."/>
            <person name="Muller H.G."/>
            <person name="Kugler K."/>
            <person name="Rivarola-Duarte L."/>
            <person name="Spannagl M."/>
            <person name="Mayer K.F.X."/>
            <person name="Lu F.H."/>
            <person name="Bevan M.W."/>
            <person name="Leroy P."/>
            <person name="Li P."/>
            <person name="You F.M."/>
            <person name="Sun Q."/>
            <person name="Liu Z."/>
            <person name="Lyons E."/>
            <person name="Wicker T."/>
            <person name="Salzberg S.L."/>
            <person name="Devos K.M."/>
            <person name="Dvorak J."/>
        </authorList>
    </citation>
    <scope>NUCLEOTIDE SEQUENCE [LARGE SCALE GENOMIC DNA]</scope>
    <source>
        <strain evidence="2">cv. AL8/78</strain>
    </source>
</reference>